<organism evidence="1 2">
    <name type="scientific">Tolypocladium paradoxum</name>
    <dbReference type="NCBI Taxonomy" id="94208"/>
    <lineage>
        <taxon>Eukaryota</taxon>
        <taxon>Fungi</taxon>
        <taxon>Dikarya</taxon>
        <taxon>Ascomycota</taxon>
        <taxon>Pezizomycotina</taxon>
        <taxon>Sordariomycetes</taxon>
        <taxon>Hypocreomycetidae</taxon>
        <taxon>Hypocreales</taxon>
        <taxon>Ophiocordycipitaceae</taxon>
        <taxon>Tolypocladium</taxon>
    </lineage>
</organism>
<reference evidence="1 2" key="1">
    <citation type="submission" date="2018-01" db="EMBL/GenBank/DDBJ databases">
        <title>Harnessing the power of phylogenomics to disentangle the directionality and signatures of interkingdom host jumping in the parasitic fungal genus Tolypocladium.</title>
        <authorList>
            <person name="Quandt C.A."/>
            <person name="Patterson W."/>
            <person name="Spatafora J.W."/>
        </authorList>
    </citation>
    <scope>NUCLEOTIDE SEQUENCE [LARGE SCALE GENOMIC DNA]</scope>
    <source>
        <strain evidence="1 2">NRBC 100945</strain>
    </source>
</reference>
<keyword evidence="2" id="KW-1185">Reference proteome</keyword>
<proteinExistence type="predicted"/>
<dbReference type="AlphaFoldDB" id="A0A2S4L527"/>
<protein>
    <submittedName>
        <fullName evidence="1">Uncharacterized protein</fullName>
    </submittedName>
</protein>
<gene>
    <name evidence="1" type="ORF">TPAR_02243</name>
</gene>
<dbReference type="Proteomes" id="UP000237481">
    <property type="component" value="Unassembled WGS sequence"/>
</dbReference>
<sequence>MPAPPTYKMELPATLPTTQAVGEPISPPILLLADFDEQAHAKKGQLPHLYQARIAIATINGTAQDPKTPPHIESVLEGDAVAPFIASYSGKLCFLFGKQTPLKFKREAAGCRFVFSIQLWTSHFQASTESWLKPIYQSEVLTKEILAGTTTSRPGSVEMYDWDLGQGHAAISHATTYPPSTLSEIERRLPRLVVHPEVRTTGPWATPY</sequence>
<comment type="caution">
    <text evidence="1">The sequence shown here is derived from an EMBL/GenBank/DDBJ whole genome shotgun (WGS) entry which is preliminary data.</text>
</comment>
<evidence type="ECO:0000313" key="2">
    <source>
        <dbReference type="Proteomes" id="UP000237481"/>
    </source>
</evidence>
<name>A0A2S4L527_9HYPO</name>
<dbReference type="EMBL" id="PKSG01000235">
    <property type="protein sequence ID" value="POR37556.1"/>
    <property type="molecule type" value="Genomic_DNA"/>
</dbReference>
<accession>A0A2S4L527</accession>
<evidence type="ECO:0000313" key="1">
    <source>
        <dbReference type="EMBL" id="POR37556.1"/>
    </source>
</evidence>
<dbReference type="OrthoDB" id="4903230at2759"/>